<keyword evidence="1" id="KW-0812">Transmembrane</keyword>
<proteinExistence type="predicted"/>
<accession>A0A1Y2F8R3</accession>
<sequence>MFSTVIDRLVPLRRLFILLVSLTSLALLIASSSLLAYQTTKTEGYTLCLPAIIVIAFLGCMLPPYFLYCPALHFIKSDKVAKGARCLALELAVYGGIGAYLLVVLADLHSDTPGLLSSCGGFAMCRMLTSVLALGWLTFLFLGLLFASLLGCTIYLSARRHSAIAVLTTSFGEVDWSIYASRSTRRKFGGAVQMNQLKEAKLAEEERRMKAERAGRDEVFVVMEDDGDDGARRRESSIVGGAY</sequence>
<keyword evidence="1" id="KW-1133">Transmembrane helix</keyword>
<protein>
    <recommendedName>
        <fullName evidence="4">MARVEL domain-containing protein</fullName>
    </recommendedName>
</protein>
<evidence type="ECO:0008006" key="4">
    <source>
        <dbReference type="Google" id="ProtNLM"/>
    </source>
</evidence>
<dbReference type="InParanoid" id="A0A1Y2F8R3"/>
<keyword evidence="1" id="KW-0472">Membrane</keyword>
<feature type="transmembrane region" description="Helical" evidence="1">
    <location>
        <begin position="87"/>
        <end position="106"/>
    </location>
</feature>
<comment type="caution">
    <text evidence="2">The sequence shown here is derived from an EMBL/GenBank/DDBJ whole genome shotgun (WGS) entry which is preliminary data.</text>
</comment>
<feature type="transmembrane region" description="Helical" evidence="1">
    <location>
        <begin position="52"/>
        <end position="75"/>
    </location>
</feature>
<organism evidence="2 3">
    <name type="scientific">Leucosporidium creatinivorum</name>
    <dbReference type="NCBI Taxonomy" id="106004"/>
    <lineage>
        <taxon>Eukaryota</taxon>
        <taxon>Fungi</taxon>
        <taxon>Dikarya</taxon>
        <taxon>Basidiomycota</taxon>
        <taxon>Pucciniomycotina</taxon>
        <taxon>Microbotryomycetes</taxon>
        <taxon>Leucosporidiales</taxon>
        <taxon>Leucosporidium</taxon>
    </lineage>
</organism>
<evidence type="ECO:0000313" key="3">
    <source>
        <dbReference type="Proteomes" id="UP000193467"/>
    </source>
</evidence>
<keyword evidence="3" id="KW-1185">Reference proteome</keyword>
<feature type="transmembrane region" description="Helical" evidence="1">
    <location>
        <begin position="133"/>
        <end position="156"/>
    </location>
</feature>
<evidence type="ECO:0000256" key="1">
    <source>
        <dbReference type="SAM" id="Phobius"/>
    </source>
</evidence>
<dbReference type="Proteomes" id="UP000193467">
    <property type="component" value="Unassembled WGS sequence"/>
</dbReference>
<dbReference type="AlphaFoldDB" id="A0A1Y2F8R3"/>
<name>A0A1Y2F8R3_9BASI</name>
<dbReference type="OrthoDB" id="2499382at2759"/>
<dbReference type="EMBL" id="MCGR01000026">
    <property type="protein sequence ID" value="ORY79736.1"/>
    <property type="molecule type" value="Genomic_DNA"/>
</dbReference>
<dbReference type="STRING" id="106004.A0A1Y2F8R3"/>
<reference evidence="2 3" key="1">
    <citation type="submission" date="2016-07" db="EMBL/GenBank/DDBJ databases">
        <title>Pervasive Adenine N6-methylation of Active Genes in Fungi.</title>
        <authorList>
            <consortium name="DOE Joint Genome Institute"/>
            <person name="Mondo S.J."/>
            <person name="Dannebaum R.O."/>
            <person name="Kuo R.C."/>
            <person name="Labutti K."/>
            <person name="Haridas S."/>
            <person name="Kuo A."/>
            <person name="Salamov A."/>
            <person name="Ahrendt S.R."/>
            <person name="Lipzen A."/>
            <person name="Sullivan W."/>
            <person name="Andreopoulos W.B."/>
            <person name="Clum A."/>
            <person name="Lindquist E."/>
            <person name="Daum C."/>
            <person name="Ramamoorthy G.K."/>
            <person name="Gryganskyi A."/>
            <person name="Culley D."/>
            <person name="Magnuson J.K."/>
            <person name="James T.Y."/>
            <person name="O'Malley M.A."/>
            <person name="Stajich J.E."/>
            <person name="Spatafora J.W."/>
            <person name="Visel A."/>
            <person name="Grigoriev I.V."/>
        </authorList>
    </citation>
    <scope>NUCLEOTIDE SEQUENCE [LARGE SCALE GENOMIC DNA]</scope>
    <source>
        <strain evidence="2 3">62-1032</strain>
    </source>
</reference>
<gene>
    <name evidence="2" type="ORF">BCR35DRAFT_304556</name>
</gene>
<evidence type="ECO:0000313" key="2">
    <source>
        <dbReference type="EMBL" id="ORY79736.1"/>
    </source>
</evidence>